<dbReference type="EMBL" id="JABSTR010000001">
    <property type="protein sequence ID" value="KAH9361259.1"/>
    <property type="molecule type" value="Genomic_DNA"/>
</dbReference>
<evidence type="ECO:0000256" key="1">
    <source>
        <dbReference type="SAM" id="MobiDB-lite"/>
    </source>
</evidence>
<accession>A0A9J6FEB6</accession>
<reference evidence="2 3" key="1">
    <citation type="journal article" date="2020" name="Cell">
        <title>Large-Scale Comparative Analyses of Tick Genomes Elucidate Their Genetic Diversity and Vector Capacities.</title>
        <authorList>
            <consortium name="Tick Genome and Microbiome Consortium (TIGMIC)"/>
            <person name="Jia N."/>
            <person name="Wang J."/>
            <person name="Shi W."/>
            <person name="Du L."/>
            <person name="Sun Y."/>
            <person name="Zhan W."/>
            <person name="Jiang J.F."/>
            <person name="Wang Q."/>
            <person name="Zhang B."/>
            <person name="Ji P."/>
            <person name="Bell-Sakyi L."/>
            <person name="Cui X.M."/>
            <person name="Yuan T.T."/>
            <person name="Jiang B.G."/>
            <person name="Yang W.F."/>
            <person name="Lam T.T."/>
            <person name="Chang Q.C."/>
            <person name="Ding S.J."/>
            <person name="Wang X.J."/>
            <person name="Zhu J.G."/>
            <person name="Ruan X.D."/>
            <person name="Zhao L."/>
            <person name="Wei J.T."/>
            <person name="Ye R.Z."/>
            <person name="Que T.C."/>
            <person name="Du C.H."/>
            <person name="Zhou Y.H."/>
            <person name="Cheng J.X."/>
            <person name="Dai P.F."/>
            <person name="Guo W.B."/>
            <person name="Han X.H."/>
            <person name="Huang E.J."/>
            <person name="Li L.F."/>
            <person name="Wei W."/>
            <person name="Gao Y.C."/>
            <person name="Liu J.Z."/>
            <person name="Shao H.Z."/>
            <person name="Wang X."/>
            <person name="Wang C.C."/>
            <person name="Yang T.C."/>
            <person name="Huo Q.B."/>
            <person name="Li W."/>
            <person name="Chen H.Y."/>
            <person name="Chen S.E."/>
            <person name="Zhou L.G."/>
            <person name="Ni X.B."/>
            <person name="Tian J.H."/>
            <person name="Sheng Y."/>
            <person name="Liu T."/>
            <person name="Pan Y.S."/>
            <person name="Xia L.Y."/>
            <person name="Li J."/>
            <person name="Zhao F."/>
            <person name="Cao W.C."/>
        </authorList>
    </citation>
    <scope>NUCLEOTIDE SEQUENCE [LARGE SCALE GENOMIC DNA]</scope>
    <source>
        <strain evidence="2">HaeL-2018</strain>
    </source>
</reference>
<feature type="region of interest" description="Disordered" evidence="1">
    <location>
        <begin position="16"/>
        <end position="42"/>
    </location>
</feature>
<dbReference type="VEuPathDB" id="VectorBase:HLOH_057928"/>
<name>A0A9J6FEB6_HAELO</name>
<evidence type="ECO:0000313" key="2">
    <source>
        <dbReference type="EMBL" id="KAH9361259.1"/>
    </source>
</evidence>
<evidence type="ECO:0000313" key="3">
    <source>
        <dbReference type="Proteomes" id="UP000821853"/>
    </source>
</evidence>
<dbReference type="AlphaFoldDB" id="A0A9J6FEB6"/>
<comment type="caution">
    <text evidence="2">The sequence shown here is derived from an EMBL/GenBank/DDBJ whole genome shotgun (WGS) entry which is preliminary data.</text>
</comment>
<protein>
    <submittedName>
        <fullName evidence="2">Uncharacterized protein</fullName>
    </submittedName>
</protein>
<keyword evidence="3" id="KW-1185">Reference proteome</keyword>
<sequence length="123" mass="13574">MLQAVPRRKEVLWAKVNEKDDGNGADPSSGTPCQSHGPVHGGPLVHIERNRMTSCPRQAAGMRALDWQRRNVQLAHLRAHLASRQGLLEPYRICGSPNARVHTATVWTGANNTRSVTLRPVTK</sequence>
<proteinExistence type="predicted"/>
<gene>
    <name evidence="2" type="ORF">HPB48_006821</name>
</gene>
<dbReference type="Proteomes" id="UP000821853">
    <property type="component" value="Chromosome 1"/>
</dbReference>
<organism evidence="2 3">
    <name type="scientific">Haemaphysalis longicornis</name>
    <name type="common">Bush tick</name>
    <dbReference type="NCBI Taxonomy" id="44386"/>
    <lineage>
        <taxon>Eukaryota</taxon>
        <taxon>Metazoa</taxon>
        <taxon>Ecdysozoa</taxon>
        <taxon>Arthropoda</taxon>
        <taxon>Chelicerata</taxon>
        <taxon>Arachnida</taxon>
        <taxon>Acari</taxon>
        <taxon>Parasitiformes</taxon>
        <taxon>Ixodida</taxon>
        <taxon>Ixodoidea</taxon>
        <taxon>Ixodidae</taxon>
        <taxon>Haemaphysalinae</taxon>
        <taxon>Haemaphysalis</taxon>
    </lineage>
</organism>